<dbReference type="Pfam" id="PF12874">
    <property type="entry name" value="zf-met"/>
    <property type="match status" value="1"/>
</dbReference>
<dbReference type="Gene3D" id="3.30.160.60">
    <property type="entry name" value="Classic Zinc Finger"/>
    <property type="match status" value="6"/>
</dbReference>
<evidence type="ECO:0000256" key="4">
    <source>
        <dbReference type="ARBA" id="ARBA00022771"/>
    </source>
</evidence>
<proteinExistence type="predicted"/>
<dbReference type="GO" id="GO:0005634">
    <property type="term" value="C:nucleus"/>
    <property type="evidence" value="ECO:0007669"/>
    <property type="project" value="UniProtKB-SubCell"/>
</dbReference>
<feature type="domain" description="C2H2-type" evidence="9">
    <location>
        <begin position="381"/>
        <end position="408"/>
    </location>
</feature>
<keyword evidence="4 7" id="KW-0863">Zinc-finger</keyword>
<accession>A0A0K2TF79</accession>
<feature type="compositionally biased region" description="Basic and acidic residues" evidence="8">
    <location>
        <begin position="76"/>
        <end position="87"/>
    </location>
</feature>
<feature type="compositionally biased region" description="Basic and acidic residues" evidence="8">
    <location>
        <begin position="135"/>
        <end position="154"/>
    </location>
</feature>
<dbReference type="Pfam" id="PF13894">
    <property type="entry name" value="zf-C2H2_4"/>
    <property type="match status" value="1"/>
</dbReference>
<feature type="compositionally biased region" description="Basic residues" evidence="8">
    <location>
        <begin position="99"/>
        <end position="110"/>
    </location>
</feature>
<reference evidence="10" key="1">
    <citation type="submission" date="2014-05" db="EMBL/GenBank/DDBJ databases">
        <authorList>
            <person name="Chronopoulou M."/>
        </authorList>
    </citation>
    <scope>NUCLEOTIDE SEQUENCE</scope>
    <source>
        <tissue evidence="10">Whole organism</tissue>
    </source>
</reference>
<evidence type="ECO:0000256" key="8">
    <source>
        <dbReference type="SAM" id="MobiDB-lite"/>
    </source>
</evidence>
<dbReference type="InterPro" id="IPR013087">
    <property type="entry name" value="Znf_C2H2_type"/>
</dbReference>
<dbReference type="FunFam" id="3.30.160.60:FF:000065">
    <property type="entry name" value="B-cell CLL/lymphoma 6, member B"/>
    <property type="match status" value="1"/>
</dbReference>
<organism evidence="10">
    <name type="scientific">Lepeophtheirus salmonis</name>
    <name type="common">Salmon louse</name>
    <name type="synonym">Caligus salmonis</name>
    <dbReference type="NCBI Taxonomy" id="72036"/>
    <lineage>
        <taxon>Eukaryota</taxon>
        <taxon>Metazoa</taxon>
        <taxon>Ecdysozoa</taxon>
        <taxon>Arthropoda</taxon>
        <taxon>Crustacea</taxon>
        <taxon>Multicrustacea</taxon>
        <taxon>Hexanauplia</taxon>
        <taxon>Copepoda</taxon>
        <taxon>Siphonostomatoida</taxon>
        <taxon>Caligidae</taxon>
        <taxon>Lepeophtheirus</taxon>
    </lineage>
</organism>
<dbReference type="PROSITE" id="PS00028">
    <property type="entry name" value="ZINC_FINGER_C2H2_1"/>
    <property type="match status" value="8"/>
</dbReference>
<dbReference type="EMBL" id="HACA01006876">
    <property type="protein sequence ID" value="CDW24237.1"/>
    <property type="molecule type" value="Transcribed_RNA"/>
</dbReference>
<feature type="compositionally biased region" description="Low complexity" evidence="8">
    <location>
        <begin position="518"/>
        <end position="539"/>
    </location>
</feature>
<feature type="domain" description="C2H2-type" evidence="9">
    <location>
        <begin position="325"/>
        <end position="352"/>
    </location>
</feature>
<dbReference type="SMART" id="SM00355">
    <property type="entry name" value="ZnF_C2H2"/>
    <property type="match status" value="10"/>
</dbReference>
<keyword evidence="2" id="KW-0479">Metal-binding</keyword>
<keyword evidence="6" id="KW-0539">Nucleus</keyword>
<dbReference type="KEGG" id="lsm:121123185"/>
<dbReference type="Pfam" id="PF00096">
    <property type="entry name" value="zf-C2H2"/>
    <property type="match status" value="4"/>
</dbReference>
<evidence type="ECO:0000256" key="1">
    <source>
        <dbReference type="ARBA" id="ARBA00004123"/>
    </source>
</evidence>
<dbReference type="FunFam" id="3.30.160.60:FF:000690">
    <property type="entry name" value="Zinc finger protein 354C"/>
    <property type="match status" value="1"/>
</dbReference>
<keyword evidence="5" id="KW-0862">Zinc</keyword>
<evidence type="ECO:0000256" key="2">
    <source>
        <dbReference type="ARBA" id="ARBA00022723"/>
    </source>
</evidence>
<dbReference type="GO" id="GO:0008270">
    <property type="term" value="F:zinc ion binding"/>
    <property type="evidence" value="ECO:0007669"/>
    <property type="project" value="UniProtKB-KW"/>
</dbReference>
<feature type="domain" description="C2H2-type" evidence="9">
    <location>
        <begin position="297"/>
        <end position="324"/>
    </location>
</feature>
<dbReference type="GeneID" id="121123185"/>
<feature type="compositionally biased region" description="Low complexity" evidence="8">
    <location>
        <begin position="461"/>
        <end position="477"/>
    </location>
</feature>
<dbReference type="SUPFAM" id="SSF57667">
    <property type="entry name" value="beta-beta-alpha zinc fingers"/>
    <property type="match status" value="4"/>
</dbReference>
<dbReference type="GO" id="GO:0006355">
    <property type="term" value="P:regulation of DNA-templated transcription"/>
    <property type="evidence" value="ECO:0007669"/>
    <property type="project" value="UniProtKB-ARBA"/>
</dbReference>
<feature type="domain" description="C2H2-type" evidence="9">
    <location>
        <begin position="353"/>
        <end position="380"/>
    </location>
</feature>
<dbReference type="AlphaFoldDB" id="A0A0K2TF79"/>
<dbReference type="OrthoDB" id="6591996at2759"/>
<feature type="compositionally biased region" description="Low complexity" evidence="8">
    <location>
        <begin position="119"/>
        <end position="131"/>
    </location>
</feature>
<dbReference type="InterPro" id="IPR036236">
    <property type="entry name" value="Znf_C2H2_sf"/>
</dbReference>
<evidence type="ECO:0000259" key="9">
    <source>
        <dbReference type="PROSITE" id="PS50157"/>
    </source>
</evidence>
<feature type="domain" description="C2H2-type" evidence="9">
    <location>
        <begin position="172"/>
        <end position="199"/>
    </location>
</feature>
<evidence type="ECO:0000256" key="6">
    <source>
        <dbReference type="ARBA" id="ARBA00023242"/>
    </source>
</evidence>
<feature type="domain" description="C2H2-type" evidence="9">
    <location>
        <begin position="268"/>
        <end position="296"/>
    </location>
</feature>
<evidence type="ECO:0000256" key="3">
    <source>
        <dbReference type="ARBA" id="ARBA00022737"/>
    </source>
</evidence>
<keyword evidence="3" id="KW-0677">Repeat</keyword>
<evidence type="ECO:0000256" key="7">
    <source>
        <dbReference type="PROSITE-ProRule" id="PRU00042"/>
    </source>
</evidence>
<dbReference type="RefSeq" id="XP_040574245.1">
    <property type="nucleotide sequence ID" value="XM_040718311.2"/>
</dbReference>
<dbReference type="InterPro" id="IPR050888">
    <property type="entry name" value="ZnF_C2H2-type_TF"/>
</dbReference>
<sequence length="658" mass="74778">MVTNSEPLQRLRTVLRTIGNNSEMDKEDATDVALGLAKLMKSEDESSLICFLCKRKSSNRTKFLLHFRSHFRARKRIPDSDQDHSGTEEEEESLQRVPPNRRRGRLKKSTVLKSEEDIGGSCSSSDCLGDSESSDSDHDPNKGTKEDGSSVSLKDRLSLAEKQLDNNETEDLICLTCLKRFSNCQNLRRHLRLHISRDSITPDIDNDTSSGRYFCDWCPARFDNRSAARVHEDSHKNDQTKCYVCDKMYADRYSLRYHLRTHGIGRQIRCEYCNKSFSKPSRLDSHIKSHHNNIRDFKCSVCEKAFKTRLHLTNHFRQHSGERPFACEICHVRFRHKGSLLTHQRSHQGLRPYCCEICGKTFKEPSTLKAHSRVHTGDKPYKCGMCAKTFTQRAGLNYHKRLHSSEETTLAAPELSAGRVYTCELCHFSSNCEDSLNSHYRSLHNPSMTSNKLPSFDHLRSSSSSSSVPSPSTSPSSNLNEPFGNSSNVSNNHRIHTQTENHHPQHHGHQEQHHHHPAPLLTTPTPSSSPSSNGSASPHMDLLHPVEDYMQMDLLNGYTPGTTYAPSYHSSSNSPEDYSPTTVASSSYQIPQQQQYHSAAYNSYNNQLGAASYYDNNSYNNKYYSDHQYNNNALENVYYSQAHIHHHGHHAAQSGYCV</sequence>
<evidence type="ECO:0000256" key="5">
    <source>
        <dbReference type="ARBA" id="ARBA00022833"/>
    </source>
</evidence>
<feature type="compositionally biased region" description="Basic and acidic residues" evidence="8">
    <location>
        <begin position="497"/>
        <end position="511"/>
    </location>
</feature>
<dbReference type="PANTHER" id="PTHR24406">
    <property type="entry name" value="TRANSCRIPTIONAL REPRESSOR CTCFL-RELATED"/>
    <property type="match status" value="1"/>
</dbReference>
<dbReference type="FunFam" id="3.30.160.60:FF:000145">
    <property type="entry name" value="Zinc finger protein 574"/>
    <property type="match status" value="1"/>
</dbReference>
<evidence type="ECO:0000313" key="10">
    <source>
        <dbReference type="EMBL" id="CDW24237.1"/>
    </source>
</evidence>
<dbReference type="GO" id="GO:0003682">
    <property type="term" value="F:chromatin binding"/>
    <property type="evidence" value="ECO:0007669"/>
    <property type="project" value="UniProtKB-ARBA"/>
</dbReference>
<dbReference type="FunFam" id="3.30.160.60:FF:002343">
    <property type="entry name" value="Zinc finger protein 33A"/>
    <property type="match status" value="1"/>
</dbReference>
<feature type="region of interest" description="Disordered" evidence="8">
    <location>
        <begin position="451"/>
        <end position="541"/>
    </location>
</feature>
<name>A0A0K2TF79_LEPSM</name>
<protein>
    <submittedName>
        <fullName evidence="10">Zinc finger protein 234like [Oryzias latipes]</fullName>
    </submittedName>
</protein>
<feature type="region of interest" description="Disordered" evidence="8">
    <location>
        <begin position="76"/>
        <end position="154"/>
    </location>
</feature>
<comment type="subcellular location">
    <subcellularLocation>
        <location evidence="1">Nucleus</location>
    </subcellularLocation>
</comment>
<dbReference type="PROSITE" id="PS50157">
    <property type="entry name" value="ZINC_FINGER_C2H2_2"/>
    <property type="match status" value="8"/>
</dbReference>
<feature type="domain" description="C2H2-type" evidence="9">
    <location>
        <begin position="240"/>
        <end position="267"/>
    </location>
</feature>
<feature type="domain" description="C2H2-type" evidence="9">
    <location>
        <begin position="213"/>
        <end position="240"/>
    </location>
</feature>
<feature type="compositionally biased region" description="Polar residues" evidence="8">
    <location>
        <begin position="478"/>
        <end position="492"/>
    </location>
</feature>